<dbReference type="Proteomes" id="UP001214576">
    <property type="component" value="Unassembled WGS sequence"/>
</dbReference>
<evidence type="ECO:0000313" key="3">
    <source>
        <dbReference type="Proteomes" id="UP001214576"/>
    </source>
</evidence>
<comment type="caution">
    <text evidence="2">The sequence shown here is derived from an EMBL/GenBank/DDBJ whole genome shotgun (WGS) entry which is preliminary data.</text>
</comment>
<organism evidence="2 3">
    <name type="scientific">Ovis ammon polii</name>
    <dbReference type="NCBI Taxonomy" id="230172"/>
    <lineage>
        <taxon>Eukaryota</taxon>
        <taxon>Metazoa</taxon>
        <taxon>Chordata</taxon>
        <taxon>Craniata</taxon>
        <taxon>Vertebrata</taxon>
        <taxon>Euteleostomi</taxon>
        <taxon>Mammalia</taxon>
        <taxon>Eutheria</taxon>
        <taxon>Laurasiatheria</taxon>
        <taxon>Artiodactyla</taxon>
        <taxon>Ruminantia</taxon>
        <taxon>Pecora</taxon>
        <taxon>Bovidae</taxon>
        <taxon>Caprinae</taxon>
        <taxon>Ovis</taxon>
    </lineage>
</organism>
<keyword evidence="3" id="KW-1185">Reference proteome</keyword>
<reference evidence="2" key="1">
    <citation type="submission" date="2022-03" db="EMBL/GenBank/DDBJ databases">
        <title>Genomic analyses of argali, domestic sheep and their hybrids provide insights into chromosomal evolution, heterosis and genetic basis of agronomic traits.</title>
        <authorList>
            <person name="Li M."/>
        </authorList>
    </citation>
    <scope>NUCLEOTIDE SEQUENCE</scope>
    <source>
        <strain evidence="2">CAU-MHL-2022a</strain>
        <tissue evidence="2">Skin</tissue>
    </source>
</reference>
<accession>A0AAD4YJC4</accession>
<name>A0AAD4YJC4_OVIAM</name>
<proteinExistence type="predicted"/>
<protein>
    <submittedName>
        <fullName evidence="2">Uncharacterized protein</fullName>
    </submittedName>
</protein>
<evidence type="ECO:0000256" key="1">
    <source>
        <dbReference type="SAM" id="MobiDB-lite"/>
    </source>
</evidence>
<evidence type="ECO:0000313" key="2">
    <source>
        <dbReference type="EMBL" id="KAI4549416.1"/>
    </source>
</evidence>
<feature type="region of interest" description="Disordered" evidence="1">
    <location>
        <begin position="1"/>
        <end position="22"/>
    </location>
</feature>
<dbReference type="AlphaFoldDB" id="A0AAD4YJC4"/>
<gene>
    <name evidence="2" type="ORF">MG293_001746</name>
</gene>
<feature type="compositionally biased region" description="Polar residues" evidence="1">
    <location>
        <begin position="1"/>
        <end position="12"/>
    </location>
</feature>
<dbReference type="EMBL" id="JAKZEL010000001">
    <property type="protein sequence ID" value="KAI4549416.1"/>
    <property type="molecule type" value="Genomic_DNA"/>
</dbReference>
<sequence>MPTFNSQKSNTPPKMENEQNKTEERLFWFDCCKDKRKKQGQVVTTPRPTAAKYEEIDVRRCNLVLDDHSALLMDYFDRAPQLPYEIRAAARRRYHVQGKEQQLHFAGAALKRYPTSKQSLTSYAEMEVSPKCQLQVETPVGEGNGTPLQYSCLENPMDGEAWSRATTFEELYVRNYTRGASPTPESNADDVMLEFKPMM</sequence>